<dbReference type="Proteomes" id="UP000250369">
    <property type="component" value="Unassembled WGS sequence"/>
</dbReference>
<dbReference type="GO" id="GO:0009847">
    <property type="term" value="P:spore germination"/>
    <property type="evidence" value="ECO:0007669"/>
    <property type="project" value="InterPro"/>
</dbReference>
<dbReference type="AlphaFoldDB" id="A0A329LJB6"/>
<comment type="caution">
    <text evidence="4">The sequence shown here is derived from an EMBL/GenBank/DDBJ whole genome shotgun (WGS) entry which is preliminary data.</text>
</comment>
<dbReference type="EMBL" id="QMFB01000065">
    <property type="protein sequence ID" value="RAV08041.1"/>
    <property type="molecule type" value="Genomic_DNA"/>
</dbReference>
<protein>
    <submittedName>
        <fullName evidence="4">Spore germination protein</fullName>
    </submittedName>
</protein>
<keyword evidence="5" id="KW-1185">Reference proteome</keyword>
<feature type="transmembrane region" description="Helical" evidence="3">
    <location>
        <begin position="349"/>
        <end position="366"/>
    </location>
</feature>
<dbReference type="InterPro" id="IPR004995">
    <property type="entry name" value="Spore_Ger"/>
</dbReference>
<gene>
    <name evidence="4" type="ORF">DQG23_41460</name>
</gene>
<feature type="transmembrane region" description="Helical" evidence="3">
    <location>
        <begin position="403"/>
        <end position="433"/>
    </location>
</feature>
<proteinExistence type="inferred from homology"/>
<dbReference type="GO" id="GO:0016020">
    <property type="term" value="C:membrane"/>
    <property type="evidence" value="ECO:0007669"/>
    <property type="project" value="InterPro"/>
</dbReference>
<accession>A0A329LJB6</accession>
<comment type="similarity">
    <text evidence="1">Belongs to the GerABKA family.</text>
</comment>
<sequence length="487" mass="54094">MTREIDIEKLESLFDKCSDVIFQPFEYANESSNDTVVLAYCKGISDEALILKTVMPGLNDMFRQSGFAGELLAEHANLLLFPFTDMKSEDDAIRSVLCGNLLIWFERRKRLYCVHISDTPERKPEDSSVEPPIFGPRDAFVENLSVNVALIRKRMRSPSLKFECFSVGTHSRTDIGLLYLEHTAAPDVIGEIRKRIEKLEIEALYSNEQLKNLVSDQSLTLFPLMGITSRPDHTLESLLRGRFALIVDGLPAAQIAPVTLSYLFNAAEDAHSPVLYVSFSRLLRKLSLFITLFLPGLWASLTTFHQDQIPFPLLSTIIVSTQGVPMSSSYELLLMILMFRLFFEAGSRLPSTIGPALSVVGGLIVGDATIRAGMTSPTTLIIAALTFTAGFTNQSHGLNASTAILQIVILLLSTYLGLFGFFIGMFGIVLYWASLSSFGVPYLAPISPPNFKSLAASLIKIPWTYSQRSVKARVVTEPDRSERKEEK</sequence>
<reference evidence="4 5" key="1">
    <citation type="journal article" date="2009" name="Int. J. Syst. Evol. Microbiol.">
        <title>Paenibacillus contaminans sp. nov., isolated from a contaminated laboratory plate.</title>
        <authorList>
            <person name="Chou J.H."/>
            <person name="Lee J.H."/>
            <person name="Lin M.C."/>
            <person name="Chang P.S."/>
            <person name="Arun A.B."/>
            <person name="Young C.C."/>
            <person name="Chen W.M."/>
        </authorList>
    </citation>
    <scope>NUCLEOTIDE SEQUENCE [LARGE SCALE GENOMIC DNA]</scope>
    <source>
        <strain evidence="4 5">CKOBP-6</strain>
    </source>
</reference>
<dbReference type="Pfam" id="PF03323">
    <property type="entry name" value="GerA"/>
    <property type="match status" value="1"/>
</dbReference>
<keyword evidence="2 3" id="KW-0472">Membrane</keyword>
<dbReference type="PANTHER" id="PTHR22550">
    <property type="entry name" value="SPORE GERMINATION PROTEIN"/>
    <property type="match status" value="1"/>
</dbReference>
<name>A0A329LJB6_9BACL</name>
<evidence type="ECO:0000256" key="2">
    <source>
        <dbReference type="ARBA" id="ARBA00023136"/>
    </source>
</evidence>
<evidence type="ECO:0000313" key="5">
    <source>
        <dbReference type="Proteomes" id="UP000250369"/>
    </source>
</evidence>
<dbReference type="InterPro" id="IPR050768">
    <property type="entry name" value="UPF0353/GerABKA_families"/>
</dbReference>
<dbReference type="PIRSF" id="PIRSF005690">
    <property type="entry name" value="GerBA"/>
    <property type="match status" value="1"/>
</dbReference>
<organism evidence="4 5">
    <name type="scientific">Paenibacillus contaminans</name>
    <dbReference type="NCBI Taxonomy" id="450362"/>
    <lineage>
        <taxon>Bacteria</taxon>
        <taxon>Bacillati</taxon>
        <taxon>Bacillota</taxon>
        <taxon>Bacilli</taxon>
        <taxon>Bacillales</taxon>
        <taxon>Paenibacillaceae</taxon>
        <taxon>Paenibacillus</taxon>
    </lineage>
</organism>
<evidence type="ECO:0000313" key="4">
    <source>
        <dbReference type="EMBL" id="RAV08041.1"/>
    </source>
</evidence>
<evidence type="ECO:0000256" key="1">
    <source>
        <dbReference type="ARBA" id="ARBA00005278"/>
    </source>
</evidence>
<evidence type="ECO:0000256" key="3">
    <source>
        <dbReference type="SAM" id="Phobius"/>
    </source>
</evidence>
<dbReference type="PANTHER" id="PTHR22550:SF5">
    <property type="entry name" value="LEUCINE ZIPPER PROTEIN 4"/>
    <property type="match status" value="1"/>
</dbReference>
<keyword evidence="3" id="KW-1133">Transmembrane helix</keyword>
<feature type="transmembrane region" description="Helical" evidence="3">
    <location>
        <begin position="372"/>
        <end position="391"/>
    </location>
</feature>
<keyword evidence="3" id="KW-0812">Transmembrane</keyword>
<dbReference type="OrthoDB" id="1726708at2"/>